<dbReference type="PATRIC" id="fig|294.194.peg.1399"/>
<dbReference type="Proteomes" id="UP000061348">
    <property type="component" value="Unassembled WGS sequence"/>
</dbReference>
<gene>
    <name evidence="1" type="ORF">PFLmoz3_01228</name>
</gene>
<dbReference type="AntiFam" id="ANF00133">
    <property type="entry name" value="Shadow ORF (opposite mccA)"/>
</dbReference>
<dbReference type="AlphaFoldDB" id="A0A120G861"/>
<dbReference type="EMBL" id="LCYA01000052">
    <property type="protein sequence ID" value="KWV88333.1"/>
    <property type="molecule type" value="Genomic_DNA"/>
</dbReference>
<protein>
    <submittedName>
        <fullName evidence="1">Uncharacterized protein</fullName>
    </submittedName>
</protein>
<evidence type="ECO:0000313" key="1">
    <source>
        <dbReference type="EMBL" id="KWV88333.1"/>
    </source>
</evidence>
<proteinExistence type="predicted"/>
<evidence type="ECO:0000313" key="2">
    <source>
        <dbReference type="Proteomes" id="UP000061348"/>
    </source>
</evidence>
<sequence length="332" mass="35973">MFHLHPRVHLHEVHLALGEQELHGAGVLVAHGLGGAHRQIADVGALFRGQLRAGGDFDQLLVATLDRAITFEQVHHVAKAVTEDLRLDVLGIDDAFFQEHFRRTEGLGGFGNHAGKGLFKFFATVATTNATAATTGGGLEHHRVTDTVAFSEGFVDVGNVAFGARRDRHTGLDHAAARFGLVAHAANHFCRGADELDAALGTDICQFGVFRQEAVAGVQRIAAGFHRQVHQLARVQVTSERLGTDAVGFVGTLDVQRMAVGVRINRDRANAHLGAGTHDSYGNFTTVGDQDLFYHLEIPLSRFACFDPLQPGRRVTKCFMTVARHTLCAQEN</sequence>
<name>A0A120G861_PSEFL</name>
<organism evidence="1 2">
    <name type="scientific">Pseudomonas fluorescens</name>
    <dbReference type="NCBI Taxonomy" id="294"/>
    <lineage>
        <taxon>Bacteria</taxon>
        <taxon>Pseudomonadati</taxon>
        <taxon>Pseudomonadota</taxon>
        <taxon>Gammaproteobacteria</taxon>
        <taxon>Pseudomonadales</taxon>
        <taxon>Pseudomonadaceae</taxon>
        <taxon>Pseudomonas</taxon>
    </lineage>
</organism>
<accession>A0A120G861</accession>
<reference evidence="1 2" key="1">
    <citation type="submission" date="2015-05" db="EMBL/GenBank/DDBJ databases">
        <title>A genomic and transcriptomic approach to investigate the blue pigment phenotype in Pseudomonas fluorescens.</title>
        <authorList>
            <person name="Andreani N.A."/>
            <person name="Cardazzo B."/>
        </authorList>
    </citation>
    <scope>NUCLEOTIDE SEQUENCE [LARGE SCALE GENOMIC DNA]</scope>
    <source>
        <strain evidence="1 2">Ps_22</strain>
    </source>
</reference>
<comment type="caution">
    <text evidence="1">The sequence shown here is derived from an EMBL/GenBank/DDBJ whole genome shotgun (WGS) entry which is preliminary data.</text>
</comment>